<dbReference type="EC" id="1.4.3.-" evidence="7"/>
<evidence type="ECO:0000256" key="7">
    <source>
        <dbReference type="RuleBase" id="RU362067"/>
    </source>
</evidence>
<dbReference type="PANTHER" id="PTHR43563:SF14">
    <property type="entry name" value="AMINE OXIDASE"/>
    <property type="match status" value="1"/>
</dbReference>
<comment type="caution">
    <text evidence="9">The sequence shown here is derived from an EMBL/GenBank/DDBJ whole genome shotgun (WGS) entry which is preliminary data.</text>
</comment>
<dbReference type="AlphaFoldDB" id="A0A9X0D1X5"/>
<feature type="domain" description="Amine oxidase" evidence="8">
    <location>
        <begin position="17"/>
        <end position="91"/>
    </location>
</feature>
<comment type="cofactor">
    <cofactor evidence="1 7">
        <name>FAD</name>
        <dbReference type="ChEBI" id="CHEBI:57692"/>
    </cofactor>
</comment>
<dbReference type="Pfam" id="PF01593">
    <property type="entry name" value="Amino_oxidase"/>
    <property type="match status" value="1"/>
</dbReference>
<keyword evidence="4 7" id="KW-0560">Oxidoreductase</keyword>
<dbReference type="GO" id="GO:0008131">
    <property type="term" value="F:primary methylamine oxidase activity"/>
    <property type="evidence" value="ECO:0007669"/>
    <property type="project" value="UniProtKB-ARBA"/>
</dbReference>
<dbReference type="Gene3D" id="3.50.50.60">
    <property type="entry name" value="FAD/NAD(P)-binding domain"/>
    <property type="match status" value="1"/>
</dbReference>
<evidence type="ECO:0000259" key="8">
    <source>
        <dbReference type="Pfam" id="PF01593"/>
    </source>
</evidence>
<feature type="binding site" evidence="6">
    <location>
        <begin position="39"/>
        <end position="40"/>
    </location>
    <ligand>
        <name>FAD</name>
        <dbReference type="ChEBI" id="CHEBI:57692"/>
    </ligand>
</feature>
<feature type="binding site" evidence="6">
    <location>
        <position position="18"/>
    </location>
    <ligand>
        <name>FAD</name>
        <dbReference type="ChEBI" id="CHEBI:57692"/>
    </ligand>
</feature>
<evidence type="ECO:0000256" key="5">
    <source>
        <dbReference type="ARBA" id="ARBA00048448"/>
    </source>
</evidence>
<protein>
    <recommendedName>
        <fullName evidence="7">Amine oxidase</fullName>
        <ecNumber evidence="7">1.4.3.-</ecNumber>
    </recommendedName>
</protein>
<dbReference type="InterPro" id="IPR001613">
    <property type="entry name" value="Flavin_amine_oxidase"/>
</dbReference>
<organism evidence="9 10">
    <name type="scientific">Desmophyllum pertusum</name>
    <dbReference type="NCBI Taxonomy" id="174260"/>
    <lineage>
        <taxon>Eukaryota</taxon>
        <taxon>Metazoa</taxon>
        <taxon>Cnidaria</taxon>
        <taxon>Anthozoa</taxon>
        <taxon>Hexacorallia</taxon>
        <taxon>Scleractinia</taxon>
        <taxon>Caryophylliina</taxon>
        <taxon>Caryophylliidae</taxon>
        <taxon>Desmophyllum</taxon>
    </lineage>
</organism>
<evidence type="ECO:0000313" key="10">
    <source>
        <dbReference type="Proteomes" id="UP001163046"/>
    </source>
</evidence>
<sequence length="241" mass="26885">MAASLESVDVVIVGAGISGLSAAYELLKKRPQTKLVVLEAKDRVGGRLDSAELKTAKGSDRWDLGGQWVCRNQKAVMSLLEELDVEIYNQWCTGSKVMHSSDDVVTTYSDPLPALSYLALLDLWWFTYKIENLCQEVPIDDPSTCLHAAEWDGMTLETWKHQSIWTNMGKEILDTVVGIVFGVTPSQMSLLFFLHYLHCAGGWSIIVDSHLKGHAQEWRIKGTAHKVTELLAGRLEGTEFF</sequence>
<evidence type="ECO:0000256" key="3">
    <source>
        <dbReference type="ARBA" id="ARBA00005995"/>
    </source>
</evidence>
<proteinExistence type="inferred from homology"/>
<comment type="catalytic activity">
    <reaction evidence="5">
        <text>a secondary aliphatic amine + O2 + H2O = a primary amine + an aldehyde + H2O2</text>
        <dbReference type="Rhea" id="RHEA:26414"/>
        <dbReference type="ChEBI" id="CHEBI:15377"/>
        <dbReference type="ChEBI" id="CHEBI:15379"/>
        <dbReference type="ChEBI" id="CHEBI:16240"/>
        <dbReference type="ChEBI" id="CHEBI:17478"/>
        <dbReference type="ChEBI" id="CHEBI:58855"/>
        <dbReference type="ChEBI" id="CHEBI:65296"/>
        <dbReference type="EC" id="1.4.3.4"/>
    </reaction>
</comment>
<evidence type="ECO:0000256" key="2">
    <source>
        <dbReference type="ARBA" id="ARBA00004362"/>
    </source>
</evidence>
<dbReference type="OrthoDB" id="7777654at2759"/>
<evidence type="ECO:0000256" key="1">
    <source>
        <dbReference type="ARBA" id="ARBA00001974"/>
    </source>
</evidence>
<comment type="subcellular location">
    <subcellularLocation>
        <location evidence="2">Mitochondrion outer membrane</location>
        <topology evidence="2">Single-pass type IV membrane protein</topology>
        <orientation evidence="2">Cytoplasmic side</orientation>
    </subcellularLocation>
</comment>
<name>A0A9X0D1X5_9CNID</name>
<dbReference type="PANTHER" id="PTHR43563">
    <property type="entry name" value="AMINE OXIDASE"/>
    <property type="match status" value="1"/>
</dbReference>
<dbReference type="EMBL" id="MU825890">
    <property type="protein sequence ID" value="KAJ7384162.1"/>
    <property type="molecule type" value="Genomic_DNA"/>
</dbReference>
<evidence type="ECO:0000256" key="6">
    <source>
        <dbReference type="PIRSR" id="PIRSR601613-1"/>
    </source>
</evidence>
<dbReference type="GO" id="GO:0005741">
    <property type="term" value="C:mitochondrial outer membrane"/>
    <property type="evidence" value="ECO:0007669"/>
    <property type="project" value="UniProtKB-SubCell"/>
</dbReference>
<comment type="similarity">
    <text evidence="3 7">Belongs to the flavin monoamine oxidase family.</text>
</comment>
<keyword evidence="10" id="KW-1185">Reference proteome</keyword>
<dbReference type="InterPro" id="IPR036188">
    <property type="entry name" value="FAD/NAD-bd_sf"/>
</dbReference>
<gene>
    <name evidence="9" type="ORF">OS493_023491</name>
</gene>
<dbReference type="InterPro" id="IPR050703">
    <property type="entry name" value="Flavin_MAO"/>
</dbReference>
<dbReference type="SUPFAM" id="SSF51905">
    <property type="entry name" value="FAD/NAD(P)-binding domain"/>
    <property type="match status" value="1"/>
</dbReference>
<evidence type="ECO:0000256" key="4">
    <source>
        <dbReference type="ARBA" id="ARBA00023002"/>
    </source>
</evidence>
<dbReference type="PRINTS" id="PR00757">
    <property type="entry name" value="AMINEOXDASEF"/>
</dbReference>
<reference evidence="9" key="1">
    <citation type="submission" date="2023-01" db="EMBL/GenBank/DDBJ databases">
        <title>Genome assembly of the deep-sea coral Lophelia pertusa.</title>
        <authorList>
            <person name="Herrera S."/>
            <person name="Cordes E."/>
        </authorList>
    </citation>
    <scope>NUCLEOTIDE SEQUENCE</scope>
    <source>
        <strain evidence="9">USNM1676648</strain>
        <tissue evidence="9">Polyp</tissue>
    </source>
</reference>
<dbReference type="Gene3D" id="3.90.660.10">
    <property type="match status" value="1"/>
</dbReference>
<dbReference type="Proteomes" id="UP001163046">
    <property type="component" value="Unassembled WGS sequence"/>
</dbReference>
<dbReference type="InterPro" id="IPR002937">
    <property type="entry name" value="Amino_oxidase"/>
</dbReference>
<keyword evidence="7" id="KW-0285">Flavoprotein</keyword>
<keyword evidence="7" id="KW-0274">FAD</keyword>
<evidence type="ECO:0000313" key="9">
    <source>
        <dbReference type="EMBL" id="KAJ7384162.1"/>
    </source>
</evidence>
<accession>A0A9X0D1X5</accession>
<dbReference type="GO" id="GO:0097621">
    <property type="term" value="F:monoamine oxidase activity"/>
    <property type="evidence" value="ECO:0007669"/>
    <property type="project" value="UniProtKB-EC"/>
</dbReference>
<dbReference type="Gene3D" id="1.10.405.10">
    <property type="entry name" value="Guanine Nucleotide Dissociation Inhibitor, domain 1"/>
    <property type="match status" value="1"/>
</dbReference>